<evidence type="ECO:0000256" key="1">
    <source>
        <dbReference type="ARBA" id="ARBA00022737"/>
    </source>
</evidence>
<dbReference type="EMBL" id="JBANMG010000009">
    <property type="protein sequence ID" value="KAK6949512.1"/>
    <property type="molecule type" value="Genomic_DNA"/>
</dbReference>
<dbReference type="PANTHER" id="PTHR24198">
    <property type="entry name" value="ANKYRIN REPEAT AND PROTEIN KINASE DOMAIN-CONTAINING PROTEIN"/>
    <property type="match status" value="1"/>
</dbReference>
<dbReference type="SMART" id="SM00248">
    <property type="entry name" value="ANK"/>
    <property type="match status" value="6"/>
</dbReference>
<evidence type="ECO:0000256" key="2">
    <source>
        <dbReference type="ARBA" id="ARBA00023043"/>
    </source>
</evidence>
<dbReference type="Pfam" id="PF12796">
    <property type="entry name" value="Ank_2"/>
    <property type="match status" value="3"/>
</dbReference>
<comment type="caution">
    <text evidence="4">The sequence shown here is derived from an EMBL/GenBank/DDBJ whole genome shotgun (WGS) entry which is preliminary data.</text>
</comment>
<dbReference type="SUPFAM" id="SSF48403">
    <property type="entry name" value="Ankyrin repeat"/>
    <property type="match status" value="1"/>
</dbReference>
<feature type="repeat" description="ANK" evidence="3">
    <location>
        <begin position="193"/>
        <end position="221"/>
    </location>
</feature>
<keyword evidence="2 3" id="KW-0040">ANK repeat</keyword>
<evidence type="ECO:0000313" key="5">
    <source>
        <dbReference type="Proteomes" id="UP001369815"/>
    </source>
</evidence>
<evidence type="ECO:0008006" key="6">
    <source>
        <dbReference type="Google" id="ProtNLM"/>
    </source>
</evidence>
<keyword evidence="1" id="KW-0677">Repeat</keyword>
<dbReference type="Gene3D" id="1.25.40.20">
    <property type="entry name" value="Ankyrin repeat-containing domain"/>
    <property type="match status" value="1"/>
</dbReference>
<reference evidence="4 5" key="1">
    <citation type="journal article" date="2024" name="Front Chem Biol">
        <title>Unveiling the potential of Daldinia eschscholtzii MFLUCC 19-0629 through bioactivity and bioinformatics studies for enhanced sustainable agriculture production.</title>
        <authorList>
            <person name="Brooks S."/>
            <person name="Weaver J.A."/>
            <person name="Klomchit A."/>
            <person name="Alharthi S.A."/>
            <person name="Onlamun T."/>
            <person name="Nurani R."/>
            <person name="Vong T.K."/>
            <person name="Alberti F."/>
            <person name="Greco C."/>
        </authorList>
    </citation>
    <scope>NUCLEOTIDE SEQUENCE [LARGE SCALE GENOMIC DNA]</scope>
    <source>
        <strain evidence="4">MFLUCC 19-0629</strain>
    </source>
</reference>
<dbReference type="PROSITE" id="PS50297">
    <property type="entry name" value="ANK_REP_REGION"/>
    <property type="match status" value="3"/>
</dbReference>
<dbReference type="PROSITE" id="PS50088">
    <property type="entry name" value="ANK_REPEAT"/>
    <property type="match status" value="3"/>
</dbReference>
<evidence type="ECO:0000313" key="4">
    <source>
        <dbReference type="EMBL" id="KAK6949512.1"/>
    </source>
</evidence>
<dbReference type="PANTHER" id="PTHR24198:SF165">
    <property type="entry name" value="ANKYRIN REPEAT-CONTAINING PROTEIN-RELATED"/>
    <property type="match status" value="1"/>
</dbReference>
<sequence>MSASEVSMEPRMSLDQLPNTAFELVIEYLVSTIGFYKAVRLRLVNRSFNSEILFVLCNKHVLDIDDPATPAISKRMSPSLKARILLCQSPCEGDKSEFSKAIASVNQAMDRAIQQTEEGRRRQHQIIAEAVCNMDHRKTPRWEELYDRTTHIEAQNVLSGAIVLGNLPLVKSLLEAPDATASVNGETPYFGRPLQLAAVWGHLDIVRYLLDRGADPRATSFDAVYEGWKPKNEPRIREMKRHYRSPKGSVLRAAALGGSEDIVNLLLEPQNRISTDDEEYSLAILAAARRGHHNIYRKLIALTGKTLDDFPRLRNEMLWEAAFHGQYEVIQMLLDIGVDIDEEPELILADHGSALEIAASRGDVRMVRFLLARGASIGPSEKLKSNPIISAVKGGHEEVVEILLERGANSDLLSAAAHAGQARLVRWLLARDPGQVTRKVANGEYTVGAHALDSAIAALNPEIVTILLDAGASLDGYPRMENILFYPEVFSSAWMVDFLISLRIIDQGPEGYEDHRHIVEQGSVIYKAYGRGVWIIKRSWKWVGKY</sequence>
<keyword evidence="5" id="KW-1185">Reference proteome</keyword>
<name>A0AAX6MBD9_9PEZI</name>
<dbReference type="Proteomes" id="UP001369815">
    <property type="component" value="Unassembled WGS sequence"/>
</dbReference>
<dbReference type="InterPro" id="IPR002110">
    <property type="entry name" value="Ankyrin_rpt"/>
</dbReference>
<protein>
    <recommendedName>
        <fullName evidence="6">Ankyrin</fullName>
    </recommendedName>
</protein>
<evidence type="ECO:0000256" key="3">
    <source>
        <dbReference type="PROSITE-ProRule" id="PRU00023"/>
    </source>
</evidence>
<organism evidence="4 5">
    <name type="scientific">Daldinia eschscholtzii</name>
    <dbReference type="NCBI Taxonomy" id="292717"/>
    <lineage>
        <taxon>Eukaryota</taxon>
        <taxon>Fungi</taxon>
        <taxon>Dikarya</taxon>
        <taxon>Ascomycota</taxon>
        <taxon>Pezizomycotina</taxon>
        <taxon>Sordariomycetes</taxon>
        <taxon>Xylariomycetidae</taxon>
        <taxon>Xylariales</taxon>
        <taxon>Hypoxylaceae</taxon>
        <taxon>Daldinia</taxon>
    </lineage>
</organism>
<proteinExistence type="predicted"/>
<dbReference type="InterPro" id="IPR036770">
    <property type="entry name" value="Ankyrin_rpt-contain_sf"/>
</dbReference>
<dbReference type="AlphaFoldDB" id="A0AAX6MBD9"/>
<feature type="repeat" description="ANK" evidence="3">
    <location>
        <begin position="350"/>
        <end position="382"/>
    </location>
</feature>
<gene>
    <name evidence="4" type="ORF">Daesc_009594</name>
</gene>
<feature type="repeat" description="ANK" evidence="3">
    <location>
        <begin position="383"/>
        <end position="415"/>
    </location>
</feature>
<accession>A0AAX6MBD9</accession>